<dbReference type="RefSeq" id="WP_126630704.1">
    <property type="nucleotide sequence ID" value="NZ_BIFT01000002.1"/>
</dbReference>
<dbReference type="EMBL" id="BIFT01000002">
    <property type="protein sequence ID" value="GCE30641.1"/>
    <property type="molecule type" value="Genomic_DNA"/>
</dbReference>
<dbReference type="Gene3D" id="3.40.630.30">
    <property type="match status" value="1"/>
</dbReference>
<gene>
    <name evidence="2" type="primary">rimJ_2</name>
    <name evidence="2" type="ORF">KDA_61250</name>
</gene>
<dbReference type="PROSITE" id="PS51186">
    <property type="entry name" value="GNAT"/>
    <property type="match status" value="1"/>
</dbReference>
<evidence type="ECO:0000313" key="3">
    <source>
        <dbReference type="Proteomes" id="UP000287171"/>
    </source>
</evidence>
<proteinExistence type="predicted"/>
<evidence type="ECO:0000259" key="1">
    <source>
        <dbReference type="PROSITE" id="PS51186"/>
    </source>
</evidence>
<dbReference type="InterPro" id="IPR051908">
    <property type="entry name" value="Ribosomal_N-acetyltransferase"/>
</dbReference>
<accession>A0A402BGU9</accession>
<dbReference type="InterPro" id="IPR000182">
    <property type="entry name" value="GNAT_dom"/>
</dbReference>
<dbReference type="OrthoDB" id="9795206at2"/>
<keyword evidence="3" id="KW-1185">Reference proteome</keyword>
<feature type="domain" description="N-acetyltransferase" evidence="1">
    <location>
        <begin position="7"/>
        <end position="172"/>
    </location>
</feature>
<dbReference type="PANTHER" id="PTHR43441">
    <property type="entry name" value="RIBOSOMAL-PROTEIN-SERINE ACETYLTRANSFERASE"/>
    <property type="match status" value="1"/>
</dbReference>
<keyword evidence="2" id="KW-0808">Transferase</keyword>
<dbReference type="AlphaFoldDB" id="A0A402BGU9"/>
<protein>
    <submittedName>
        <fullName evidence="2">Alanine acetyltransferase</fullName>
    </submittedName>
</protein>
<name>A0A402BGU9_9CHLR</name>
<reference evidence="3" key="1">
    <citation type="submission" date="2018-12" db="EMBL/GenBank/DDBJ databases">
        <title>Tengunoibacter tsumagoiensis gen. nov., sp. nov., Dictyobacter kobayashii sp. nov., D. alpinus sp. nov., and D. joshuensis sp. nov. and description of Dictyobacteraceae fam. nov. within the order Ktedonobacterales isolated from Tengu-no-mugimeshi.</title>
        <authorList>
            <person name="Wang C.M."/>
            <person name="Zheng Y."/>
            <person name="Sakai Y."/>
            <person name="Toyoda A."/>
            <person name="Minakuchi Y."/>
            <person name="Abe K."/>
            <person name="Yokota A."/>
            <person name="Yabe S."/>
        </authorList>
    </citation>
    <scope>NUCLEOTIDE SEQUENCE [LARGE SCALE GENOMIC DNA]</scope>
    <source>
        <strain evidence="3">Uno16</strain>
    </source>
</reference>
<dbReference type="InterPro" id="IPR016181">
    <property type="entry name" value="Acyl_CoA_acyltransferase"/>
</dbReference>
<evidence type="ECO:0000313" key="2">
    <source>
        <dbReference type="EMBL" id="GCE30641.1"/>
    </source>
</evidence>
<organism evidence="2 3">
    <name type="scientific">Dictyobacter alpinus</name>
    <dbReference type="NCBI Taxonomy" id="2014873"/>
    <lineage>
        <taxon>Bacteria</taxon>
        <taxon>Bacillati</taxon>
        <taxon>Chloroflexota</taxon>
        <taxon>Ktedonobacteria</taxon>
        <taxon>Ktedonobacterales</taxon>
        <taxon>Dictyobacteraceae</taxon>
        <taxon>Dictyobacter</taxon>
    </lineage>
</organism>
<dbReference type="GO" id="GO:0008999">
    <property type="term" value="F:protein-N-terminal-alanine acetyltransferase activity"/>
    <property type="evidence" value="ECO:0007669"/>
    <property type="project" value="TreeGrafter"/>
</dbReference>
<comment type="caution">
    <text evidence="2">The sequence shown here is derived from an EMBL/GenBank/DDBJ whole genome shotgun (WGS) entry which is preliminary data.</text>
</comment>
<dbReference type="SUPFAM" id="SSF55729">
    <property type="entry name" value="Acyl-CoA N-acyltransferases (Nat)"/>
    <property type="match status" value="1"/>
</dbReference>
<dbReference type="GO" id="GO:1990189">
    <property type="term" value="F:protein N-terminal-serine acetyltransferase activity"/>
    <property type="evidence" value="ECO:0007669"/>
    <property type="project" value="TreeGrafter"/>
</dbReference>
<dbReference type="Pfam" id="PF13302">
    <property type="entry name" value="Acetyltransf_3"/>
    <property type="match status" value="1"/>
</dbReference>
<dbReference type="PANTHER" id="PTHR43441:SF2">
    <property type="entry name" value="FAMILY ACETYLTRANSFERASE, PUTATIVE (AFU_ORTHOLOGUE AFUA_7G00850)-RELATED"/>
    <property type="match status" value="1"/>
</dbReference>
<sequence length="174" mass="19773">MIRGEKVCLRPVRRSDLDILHDHANDVNFESEYNYFGLKRDQHLQSAFDSDGLLSTDFGTLIVTTLHDQFVGSVSYHPVRYGPGVSSLHYNIGISLAPEQRGKGYGVEAQQLLADYLFRTYPIGRVEASTDITNIPEQRALEKAGFTREGVLRRAQWRNGEFHDLVLYSKIRGE</sequence>
<dbReference type="GO" id="GO:0005737">
    <property type="term" value="C:cytoplasm"/>
    <property type="evidence" value="ECO:0007669"/>
    <property type="project" value="TreeGrafter"/>
</dbReference>
<dbReference type="Proteomes" id="UP000287171">
    <property type="component" value="Unassembled WGS sequence"/>
</dbReference>